<dbReference type="Pfam" id="PF00144">
    <property type="entry name" value="Beta-lactamase"/>
    <property type="match status" value="1"/>
</dbReference>
<organism evidence="2 3">
    <name type="scientific">Paenibacillus puldeungensis</name>
    <dbReference type="NCBI Taxonomy" id="696536"/>
    <lineage>
        <taxon>Bacteria</taxon>
        <taxon>Bacillati</taxon>
        <taxon>Bacillota</taxon>
        <taxon>Bacilli</taxon>
        <taxon>Bacillales</taxon>
        <taxon>Paenibacillaceae</taxon>
        <taxon>Paenibacillus</taxon>
    </lineage>
</organism>
<dbReference type="EC" id="3.-.-.-" evidence="2"/>
<proteinExistence type="predicted"/>
<accession>A0ABW3RTC8</accession>
<evidence type="ECO:0000313" key="2">
    <source>
        <dbReference type="EMBL" id="MFD1175150.1"/>
    </source>
</evidence>
<dbReference type="InterPro" id="IPR050789">
    <property type="entry name" value="Diverse_Enzym_Activities"/>
</dbReference>
<dbReference type="Gene3D" id="3.40.710.10">
    <property type="entry name" value="DD-peptidase/beta-lactamase superfamily"/>
    <property type="match status" value="1"/>
</dbReference>
<dbReference type="InterPro" id="IPR012338">
    <property type="entry name" value="Beta-lactam/transpept-like"/>
</dbReference>
<dbReference type="SUPFAM" id="SSF56601">
    <property type="entry name" value="beta-lactamase/transpeptidase-like"/>
    <property type="match status" value="1"/>
</dbReference>
<reference evidence="3" key="1">
    <citation type="journal article" date="2019" name="Int. J. Syst. Evol. Microbiol.">
        <title>The Global Catalogue of Microorganisms (GCM) 10K type strain sequencing project: providing services to taxonomists for standard genome sequencing and annotation.</title>
        <authorList>
            <consortium name="The Broad Institute Genomics Platform"/>
            <consortium name="The Broad Institute Genome Sequencing Center for Infectious Disease"/>
            <person name="Wu L."/>
            <person name="Ma J."/>
        </authorList>
    </citation>
    <scope>NUCLEOTIDE SEQUENCE [LARGE SCALE GENOMIC DNA]</scope>
    <source>
        <strain evidence="3">CCUG 59189</strain>
    </source>
</reference>
<keyword evidence="3" id="KW-1185">Reference proteome</keyword>
<dbReference type="PANTHER" id="PTHR43283">
    <property type="entry name" value="BETA-LACTAMASE-RELATED"/>
    <property type="match status" value="1"/>
</dbReference>
<dbReference type="EMBL" id="JBHTLM010000001">
    <property type="protein sequence ID" value="MFD1175150.1"/>
    <property type="molecule type" value="Genomic_DNA"/>
</dbReference>
<evidence type="ECO:0000259" key="1">
    <source>
        <dbReference type="Pfam" id="PF00144"/>
    </source>
</evidence>
<dbReference type="Proteomes" id="UP001597262">
    <property type="component" value="Unassembled WGS sequence"/>
</dbReference>
<dbReference type="InterPro" id="IPR001466">
    <property type="entry name" value="Beta-lactam-related"/>
</dbReference>
<keyword evidence="2" id="KW-0378">Hydrolase</keyword>
<evidence type="ECO:0000313" key="3">
    <source>
        <dbReference type="Proteomes" id="UP001597262"/>
    </source>
</evidence>
<dbReference type="PANTHER" id="PTHR43283:SF7">
    <property type="entry name" value="BETA-LACTAMASE-RELATED DOMAIN-CONTAINING PROTEIN"/>
    <property type="match status" value="1"/>
</dbReference>
<feature type="domain" description="Beta-lactamase-related" evidence="1">
    <location>
        <begin position="39"/>
        <end position="318"/>
    </location>
</feature>
<name>A0ABW3RTC8_9BACL</name>
<protein>
    <submittedName>
        <fullName evidence="2">Serine hydrolase domain-containing protein</fullName>
        <ecNumber evidence="2">3.-.-.-</ecNumber>
    </submittedName>
</protein>
<dbReference type="RefSeq" id="WP_379316194.1">
    <property type="nucleotide sequence ID" value="NZ_JBHTLM010000001.1"/>
</dbReference>
<dbReference type="GO" id="GO:0016787">
    <property type="term" value="F:hydrolase activity"/>
    <property type="evidence" value="ECO:0007669"/>
    <property type="project" value="UniProtKB-KW"/>
</dbReference>
<comment type="caution">
    <text evidence="2">The sequence shown here is derived from an EMBL/GenBank/DDBJ whole genome shotgun (WGS) entry which is preliminary data.</text>
</comment>
<gene>
    <name evidence="2" type="ORF">ACFQ3W_02340</name>
</gene>
<sequence>MTVTSSLKRSIPEQQGVSSSGILSFLEEIEQRELELHGFMLLRHGHVLAEGWWKPFRPEIPHALYSLTKSFTSIAAGFAVEEGLLSLDQRVLAYFPELDIPAIRENIGDMKIKHLLTMTTGHEEDTARFGATPDFLQHITKARVGDRSDLDYVRGFMELPVTRAPGTFFLYNSGASHVLGSIIERITGSRLADYLQTRLFEPLGIAPPMWEQAPHGGNTGGWGLKLSTQDIAKFGQFLLNKGVWNGQRLISSDWIEQASLHQVDNKPIETEAGQPVNIDWVQGYGYQLWRCRHNAYRGDGAFGQYCIVMPDQDAVIAINGGLQDMQGVMDAVWKNLLPSMNEPCPAYDSAKHDRLIDKLASLEIGKQSHVESLPWTTSKKSFRIQENEQGLQNVSFTFTGNQCIFDWLDNQGEHQLIAGVDEWNAFNLLGGKKVTVKGVWLDRTRFVLYTYQIDSPHHDRLVFYFQGNTVNIQHEHLSFVPLKHEFIGVEEK</sequence>